<keyword evidence="10 22" id="KW-0732">Signal</keyword>
<evidence type="ECO:0000256" key="1">
    <source>
        <dbReference type="ARBA" id="ARBA00001946"/>
    </source>
</evidence>
<accession>A0A077ZIV1</accession>
<gene>
    <name evidence="25" type="ORF">TTRE_0000868901</name>
</gene>
<dbReference type="SUPFAM" id="SSF81301">
    <property type="entry name" value="Nucleotidyltransferase"/>
    <property type="match status" value="1"/>
</dbReference>
<evidence type="ECO:0000256" key="17">
    <source>
        <dbReference type="ARBA" id="ARBA00022989"/>
    </source>
</evidence>
<dbReference type="OrthoDB" id="2353257at2759"/>
<evidence type="ECO:0000256" key="14">
    <source>
        <dbReference type="ARBA" id="ARBA00022840"/>
    </source>
</evidence>
<dbReference type="InterPro" id="IPR006674">
    <property type="entry name" value="HD_domain"/>
</dbReference>
<evidence type="ECO:0000259" key="23">
    <source>
        <dbReference type="PROSITE" id="PS51781"/>
    </source>
</evidence>
<dbReference type="HAMAP" id="MF_01262">
    <property type="entry name" value="CCA_bact_type2"/>
    <property type="match status" value="1"/>
</dbReference>
<dbReference type="PANTHER" id="PTHR47545:SF1">
    <property type="entry name" value="MULTIFUNCTIONAL CCA PROTEIN"/>
    <property type="match status" value="1"/>
</dbReference>
<dbReference type="InterPro" id="IPR012006">
    <property type="entry name" value="CCA_bact"/>
</dbReference>
<dbReference type="InterPro" id="IPR002646">
    <property type="entry name" value="PolA_pol_head_dom"/>
</dbReference>
<keyword evidence="8" id="KW-0548">Nucleotidyltransferase</keyword>
<keyword evidence="19" id="KW-0511">Multifunctional enzyme</keyword>
<dbReference type="InterPro" id="IPR043519">
    <property type="entry name" value="NT_sf"/>
</dbReference>
<feature type="chain" id="PRO_5001728862" evidence="22">
    <location>
        <begin position="23"/>
        <end position="577"/>
    </location>
</feature>
<dbReference type="InterPro" id="IPR003607">
    <property type="entry name" value="HD/PDEase_dom"/>
</dbReference>
<keyword evidence="15" id="KW-0460">Magnesium</keyword>
<evidence type="ECO:0000256" key="18">
    <source>
        <dbReference type="ARBA" id="ARBA00023136"/>
    </source>
</evidence>
<evidence type="ECO:0000256" key="19">
    <source>
        <dbReference type="ARBA" id="ARBA00023268"/>
    </source>
</evidence>
<keyword evidence="11" id="KW-0547">Nucleotide-binding</keyword>
<keyword evidence="4" id="KW-0533">Nickel</keyword>
<dbReference type="GO" id="GO:0042245">
    <property type="term" value="P:RNA repair"/>
    <property type="evidence" value="ECO:0007669"/>
    <property type="project" value="UniProtKB-KW"/>
</dbReference>
<dbReference type="Gene3D" id="3.30.460.10">
    <property type="entry name" value="Beta Polymerase, domain 2"/>
    <property type="match status" value="1"/>
</dbReference>
<keyword evidence="12" id="KW-0692">RNA repair</keyword>
<keyword evidence="16" id="KW-0694">RNA-binding</keyword>
<keyword evidence="14" id="KW-0067">ATP-binding</keyword>
<protein>
    <submittedName>
        <fullName evidence="25">PolyA pol and SH3 3 and PolyA pol RNAbd and HD do main containing protein</fullName>
    </submittedName>
</protein>
<dbReference type="STRING" id="36087.A0A077ZIV1"/>
<reference evidence="25" key="1">
    <citation type="submission" date="2014-01" db="EMBL/GenBank/DDBJ databases">
        <authorList>
            <person name="Aslett M."/>
        </authorList>
    </citation>
    <scope>NUCLEOTIDE SEQUENCE</scope>
</reference>
<evidence type="ECO:0000256" key="12">
    <source>
        <dbReference type="ARBA" id="ARBA00022800"/>
    </source>
</evidence>
<evidence type="ECO:0000313" key="26">
    <source>
        <dbReference type="Proteomes" id="UP000030665"/>
    </source>
</evidence>
<dbReference type="PROSITE" id="PS51831">
    <property type="entry name" value="HD"/>
    <property type="match status" value="1"/>
</dbReference>
<name>A0A077ZIV1_TRITR</name>
<keyword evidence="13" id="KW-0378">Hydrolase</keyword>
<dbReference type="PANTHER" id="PTHR47545">
    <property type="entry name" value="MULTIFUNCTIONAL CCA PROTEIN"/>
    <property type="match status" value="1"/>
</dbReference>
<dbReference type="NCBIfam" id="NF008137">
    <property type="entry name" value="PRK10885.1"/>
    <property type="match status" value="1"/>
</dbReference>
<evidence type="ECO:0000256" key="2">
    <source>
        <dbReference type="ARBA" id="ARBA00004167"/>
    </source>
</evidence>
<keyword evidence="5" id="KW-0808">Transferase</keyword>
<dbReference type="SMART" id="SM00287">
    <property type="entry name" value="SH3b"/>
    <property type="match status" value="1"/>
</dbReference>
<feature type="coiled-coil region" evidence="20">
    <location>
        <begin position="95"/>
        <end position="161"/>
    </location>
</feature>
<dbReference type="Pfam" id="PF08239">
    <property type="entry name" value="SH3_3"/>
    <property type="match status" value="1"/>
</dbReference>
<dbReference type="InterPro" id="IPR003646">
    <property type="entry name" value="SH3-like_bac-type"/>
</dbReference>
<evidence type="ECO:0000256" key="6">
    <source>
        <dbReference type="ARBA" id="ARBA00022692"/>
    </source>
</evidence>
<dbReference type="PROSITE" id="PS51781">
    <property type="entry name" value="SH3B"/>
    <property type="match status" value="1"/>
</dbReference>
<dbReference type="InterPro" id="IPR032828">
    <property type="entry name" value="PolyA_RNA-bd"/>
</dbReference>
<evidence type="ECO:0000256" key="22">
    <source>
        <dbReference type="SAM" id="SignalP"/>
    </source>
</evidence>
<dbReference type="GO" id="GO:0016020">
    <property type="term" value="C:membrane"/>
    <property type="evidence" value="ECO:0007669"/>
    <property type="project" value="UniProtKB-SubCell"/>
</dbReference>
<proteinExistence type="inferred from homology"/>
<dbReference type="FunFam" id="3.30.460.10:FF:000016">
    <property type="entry name" value="Multifunctional CCA protein"/>
    <property type="match status" value="1"/>
</dbReference>
<dbReference type="InterPro" id="IPR050124">
    <property type="entry name" value="tRNA_CCA-adding_enzyme"/>
</dbReference>
<dbReference type="Gene3D" id="1.10.3090.10">
    <property type="entry name" value="cca-adding enzyme, domain 2"/>
    <property type="match status" value="1"/>
</dbReference>
<keyword evidence="18 21" id="KW-0472">Membrane</keyword>
<feature type="domain" description="SH3b" evidence="23">
    <location>
        <begin position="23"/>
        <end position="89"/>
    </location>
</feature>
<keyword evidence="26" id="KW-1185">Reference proteome</keyword>
<feature type="transmembrane region" description="Helical" evidence="21">
    <location>
        <begin position="173"/>
        <end position="193"/>
    </location>
</feature>
<keyword evidence="6 21" id="KW-0812">Transmembrane</keyword>
<dbReference type="Pfam" id="PF12627">
    <property type="entry name" value="PolyA_pol_RNAbd"/>
    <property type="match status" value="1"/>
</dbReference>
<keyword evidence="20" id="KW-0175">Coiled coil</keyword>
<dbReference type="InterPro" id="IPR016476">
    <property type="entry name" value="SH3_dom_pro"/>
</dbReference>
<evidence type="ECO:0000256" key="15">
    <source>
        <dbReference type="ARBA" id="ARBA00022842"/>
    </source>
</evidence>
<dbReference type="GO" id="GO:0005524">
    <property type="term" value="F:ATP binding"/>
    <property type="evidence" value="ECO:0007669"/>
    <property type="project" value="UniProtKB-KW"/>
</dbReference>
<dbReference type="NCBIfam" id="TIGR04211">
    <property type="entry name" value="SH3_and_anchor"/>
    <property type="match status" value="1"/>
</dbReference>
<dbReference type="CDD" id="cd00077">
    <property type="entry name" value="HDc"/>
    <property type="match status" value="1"/>
</dbReference>
<comment type="cofactor">
    <cofactor evidence="1">
        <name>Mg(2+)</name>
        <dbReference type="ChEBI" id="CHEBI:18420"/>
    </cofactor>
</comment>
<keyword evidence="17 21" id="KW-1133">Transmembrane helix</keyword>
<evidence type="ECO:0000256" key="4">
    <source>
        <dbReference type="ARBA" id="ARBA00022596"/>
    </source>
</evidence>
<evidence type="ECO:0000313" key="25">
    <source>
        <dbReference type="EMBL" id="CDW60322.1"/>
    </source>
</evidence>
<evidence type="ECO:0000259" key="24">
    <source>
        <dbReference type="PROSITE" id="PS51831"/>
    </source>
</evidence>
<comment type="similarity">
    <text evidence="3">Belongs to the tRNA nucleotidyltransferase/poly(A) polymerase family.</text>
</comment>
<evidence type="ECO:0000256" key="11">
    <source>
        <dbReference type="ARBA" id="ARBA00022741"/>
    </source>
</evidence>
<evidence type="ECO:0000256" key="20">
    <source>
        <dbReference type="SAM" id="Coils"/>
    </source>
</evidence>
<feature type="signal peptide" evidence="22">
    <location>
        <begin position="1"/>
        <end position="22"/>
    </location>
</feature>
<dbReference type="GO" id="GO:0004810">
    <property type="term" value="F:CCA tRNA nucleotidyltransferase activity"/>
    <property type="evidence" value="ECO:0007669"/>
    <property type="project" value="InterPro"/>
</dbReference>
<reference evidence="25" key="2">
    <citation type="submission" date="2014-03" db="EMBL/GenBank/DDBJ databases">
        <title>The whipworm genome and dual-species transcriptomics of an intimate host-pathogen interaction.</title>
        <authorList>
            <person name="Foth B.J."/>
            <person name="Tsai I.J."/>
            <person name="Reid A.J."/>
            <person name="Bancroft A.J."/>
            <person name="Nichol S."/>
            <person name="Tracey A."/>
            <person name="Holroyd N."/>
            <person name="Cotton J.A."/>
            <person name="Stanley E.J."/>
            <person name="Zarowiecki M."/>
            <person name="Liu J.Z."/>
            <person name="Huckvale T."/>
            <person name="Cooper P.J."/>
            <person name="Grencis R.K."/>
            <person name="Berriman M."/>
        </authorList>
    </citation>
    <scope>NUCLEOTIDE SEQUENCE [LARGE SCALE GENOMIC DNA]</scope>
</reference>
<dbReference type="FunFam" id="1.10.3090.10:FF:000001">
    <property type="entry name" value="Multifunctional CCA protein"/>
    <property type="match status" value="1"/>
</dbReference>
<keyword evidence="9" id="KW-0479">Metal-binding</keyword>
<dbReference type="Pfam" id="PF01743">
    <property type="entry name" value="PolyA_pol"/>
    <property type="match status" value="1"/>
</dbReference>
<dbReference type="GO" id="GO:0003723">
    <property type="term" value="F:RNA binding"/>
    <property type="evidence" value="ECO:0007669"/>
    <property type="project" value="UniProtKB-KW"/>
</dbReference>
<dbReference type="GO" id="GO:0016787">
    <property type="term" value="F:hydrolase activity"/>
    <property type="evidence" value="ECO:0007669"/>
    <property type="project" value="UniProtKB-KW"/>
</dbReference>
<dbReference type="GO" id="GO:0046872">
    <property type="term" value="F:metal ion binding"/>
    <property type="evidence" value="ECO:0007669"/>
    <property type="project" value="UniProtKB-KW"/>
</dbReference>
<dbReference type="AlphaFoldDB" id="A0A077ZIV1"/>
<evidence type="ECO:0000256" key="13">
    <source>
        <dbReference type="ARBA" id="ARBA00022801"/>
    </source>
</evidence>
<dbReference type="Gene3D" id="2.30.30.40">
    <property type="entry name" value="SH3 Domains"/>
    <property type="match status" value="1"/>
</dbReference>
<dbReference type="Proteomes" id="UP000030665">
    <property type="component" value="Unassembled WGS sequence"/>
</dbReference>
<dbReference type="HAMAP" id="MF_01261">
    <property type="entry name" value="CCA_bact_type1"/>
    <property type="match status" value="1"/>
</dbReference>
<dbReference type="Pfam" id="PF01966">
    <property type="entry name" value="HD"/>
    <property type="match status" value="1"/>
</dbReference>
<evidence type="ECO:0000256" key="16">
    <source>
        <dbReference type="ARBA" id="ARBA00022884"/>
    </source>
</evidence>
<dbReference type="EMBL" id="HG807015">
    <property type="protein sequence ID" value="CDW60322.1"/>
    <property type="molecule type" value="Genomic_DNA"/>
</dbReference>
<evidence type="ECO:0000256" key="10">
    <source>
        <dbReference type="ARBA" id="ARBA00022729"/>
    </source>
</evidence>
<evidence type="ECO:0000256" key="9">
    <source>
        <dbReference type="ARBA" id="ARBA00022723"/>
    </source>
</evidence>
<dbReference type="FunFam" id="2.30.30.40:FF:000104">
    <property type="entry name" value="Bacterial SH3 domain protein"/>
    <property type="match status" value="1"/>
</dbReference>
<evidence type="ECO:0000256" key="8">
    <source>
        <dbReference type="ARBA" id="ARBA00022695"/>
    </source>
</evidence>
<evidence type="ECO:0000256" key="21">
    <source>
        <dbReference type="SAM" id="Phobius"/>
    </source>
</evidence>
<comment type="subcellular location">
    <subcellularLocation>
        <location evidence="2">Membrane</location>
        <topology evidence="2">Single-pass membrane protein</topology>
    </subcellularLocation>
</comment>
<evidence type="ECO:0000256" key="5">
    <source>
        <dbReference type="ARBA" id="ARBA00022679"/>
    </source>
</evidence>
<feature type="domain" description="HD" evidence="24">
    <location>
        <begin position="415"/>
        <end position="516"/>
    </location>
</feature>
<keyword evidence="7" id="KW-0819">tRNA processing</keyword>
<dbReference type="GO" id="GO:0001680">
    <property type="term" value="P:tRNA 3'-terminal CCA addition"/>
    <property type="evidence" value="ECO:0007669"/>
    <property type="project" value="InterPro"/>
</dbReference>
<sequence>MPKLRLIGLTLLALSATAVSHAEETRYVSDELNTWVRSGPGDHYRLVGTVNAGEEVTLLQTDANTNYAQVKDSSGRTAWIPLKQLSTEPSLRSRVPDLENQVKTLTDKLTNIDNTWNQRTAEMQQKVAQSDSVINGLKEENQKLKNELIVAQKKVDAASVQLDDKQRTIIMQWFMYGGGVLGLGLLLGLIYLVGGAVRDALLGLPVKDRDWVVVGSTPQEMLDAGYQQVGRDFPVFLHPQTHEEYALARTERKSGSGYTGFTCYAAPDVTLEDDLKRRDLTINALAQDDNGEIIDPYNGLGDLQNRLLRHVSPAFGEDPLRVLRVARFAARYAHLGFRIADETLALMREMTHAGELEHLTPERVWKETESALTTRNPQVFFQVLRDCGALRVLFPEIDALFGVPAPAKWHPEIDTGIHTLMTLSMAAMLSPQVDVRFATLCHDLGKGLTPPELWPRHHGHGPAGVKLVEQLCQRLRVPNEIRDLARLVAEFHDLIHTFPMLNPKTIVKLFDSIDAWRKPQRVEQLALTSEADVRGRTGFESADYPQGRWLREAWEVAQSVPTKAVVEAGFKAATIKR</sequence>
<organism evidence="25 26">
    <name type="scientific">Trichuris trichiura</name>
    <name type="common">Whipworm</name>
    <name type="synonym">Trichocephalus trichiurus</name>
    <dbReference type="NCBI Taxonomy" id="36087"/>
    <lineage>
        <taxon>Eukaryota</taxon>
        <taxon>Metazoa</taxon>
        <taxon>Ecdysozoa</taxon>
        <taxon>Nematoda</taxon>
        <taxon>Enoplea</taxon>
        <taxon>Dorylaimia</taxon>
        <taxon>Trichinellida</taxon>
        <taxon>Trichuridae</taxon>
        <taxon>Trichuris</taxon>
    </lineage>
</organism>
<evidence type="ECO:0000256" key="7">
    <source>
        <dbReference type="ARBA" id="ARBA00022694"/>
    </source>
</evidence>
<dbReference type="SUPFAM" id="SSF81891">
    <property type="entry name" value="Poly A polymerase C-terminal region-like"/>
    <property type="match status" value="1"/>
</dbReference>
<evidence type="ECO:0000256" key="3">
    <source>
        <dbReference type="ARBA" id="ARBA00007265"/>
    </source>
</evidence>